<dbReference type="EMBL" id="SHKW01000001">
    <property type="protein sequence ID" value="RZU41596.1"/>
    <property type="molecule type" value="Genomic_DNA"/>
</dbReference>
<dbReference type="RefSeq" id="WP_130419487.1">
    <property type="nucleotide sequence ID" value="NZ_SHKW01000001.1"/>
</dbReference>
<feature type="transmembrane region" description="Helical" evidence="2">
    <location>
        <begin position="55"/>
        <end position="74"/>
    </location>
</feature>
<evidence type="ECO:0000256" key="2">
    <source>
        <dbReference type="SAM" id="Phobius"/>
    </source>
</evidence>
<sequence length="192" mass="20798">MGLGESALYGTDPQIRDSAANSSAAIFSTWAMLWLTAVFTTVPEYLSVPLRSPRNAVMAVAAAAAVGGIAWFLLRRQRPTAEEIERARREQLASSGRITDGSITDTPFSQQDDTTPPQQIIVYNYRIAGVAYEAAQDVTSLGDLVRDIRTDLPIQVRYEPHNPANSIVVAESWSGLRLGIPHSQKDAGTPAT</sequence>
<evidence type="ECO:0000256" key="1">
    <source>
        <dbReference type="SAM" id="MobiDB-lite"/>
    </source>
</evidence>
<dbReference type="OrthoDB" id="121256at2"/>
<keyword evidence="2" id="KW-1133">Transmembrane helix</keyword>
<keyword evidence="2" id="KW-0472">Membrane</keyword>
<gene>
    <name evidence="3" type="ORF">BDD14_3121</name>
</gene>
<reference evidence="3 4" key="1">
    <citation type="submission" date="2019-02" db="EMBL/GenBank/DDBJ databases">
        <title>Genomic Encyclopedia of Archaeal and Bacterial Type Strains, Phase II (KMG-II): from individual species to whole genera.</title>
        <authorList>
            <person name="Goeker M."/>
        </authorList>
    </citation>
    <scope>NUCLEOTIDE SEQUENCE [LARGE SCALE GENOMIC DNA]</scope>
    <source>
        <strain evidence="3 4">DSM 18101</strain>
    </source>
</reference>
<accession>A0A4V2G4N1</accession>
<evidence type="ECO:0000313" key="3">
    <source>
        <dbReference type="EMBL" id="RZU41596.1"/>
    </source>
</evidence>
<proteinExistence type="predicted"/>
<evidence type="ECO:0000313" key="4">
    <source>
        <dbReference type="Proteomes" id="UP000292958"/>
    </source>
</evidence>
<name>A0A4V2G4N1_9BACT</name>
<comment type="caution">
    <text evidence="3">The sequence shown here is derived from an EMBL/GenBank/DDBJ whole genome shotgun (WGS) entry which is preliminary data.</text>
</comment>
<dbReference type="AlphaFoldDB" id="A0A4V2G4N1"/>
<dbReference type="Proteomes" id="UP000292958">
    <property type="component" value="Unassembled WGS sequence"/>
</dbReference>
<keyword evidence="2" id="KW-0812">Transmembrane</keyword>
<feature type="compositionally biased region" description="Polar residues" evidence="1">
    <location>
        <begin position="92"/>
        <end position="115"/>
    </location>
</feature>
<protein>
    <submittedName>
        <fullName evidence="3">Uncharacterized protein</fullName>
    </submittedName>
</protein>
<feature type="transmembrane region" description="Helical" evidence="2">
    <location>
        <begin position="24"/>
        <end position="43"/>
    </location>
</feature>
<organism evidence="3 4">
    <name type="scientific">Edaphobacter modestus</name>
    <dbReference type="NCBI Taxonomy" id="388466"/>
    <lineage>
        <taxon>Bacteria</taxon>
        <taxon>Pseudomonadati</taxon>
        <taxon>Acidobacteriota</taxon>
        <taxon>Terriglobia</taxon>
        <taxon>Terriglobales</taxon>
        <taxon>Acidobacteriaceae</taxon>
        <taxon>Edaphobacter</taxon>
    </lineage>
</organism>
<feature type="region of interest" description="Disordered" evidence="1">
    <location>
        <begin position="89"/>
        <end position="115"/>
    </location>
</feature>
<keyword evidence="4" id="KW-1185">Reference proteome</keyword>